<dbReference type="EMBL" id="CAJOBB010001567">
    <property type="protein sequence ID" value="CAF3874893.1"/>
    <property type="molecule type" value="Genomic_DNA"/>
</dbReference>
<sequence>MITTIEKTLNETITQSVDLTEDNFDKNNLVSDIVTMAINNIHGSINERNWKLSAYNHNVTLQALEIWLVEKDLDRYRFNHFQIETLKKHHPNNWRNKIKKVSEIYVEVAEIYHISPVVLVQLYLDKQQRNQESHFNYGMGSFGDDLFTQHFSGVTEQIPSSKKRTEEKKFFDTYLTYIRCGRLIDYEKRKELCKMFKHCCEKNMSPNKRLHPPVPW</sequence>
<dbReference type="EMBL" id="CAJNOE010000113">
    <property type="protein sequence ID" value="CAF0931302.1"/>
    <property type="molecule type" value="Genomic_DNA"/>
</dbReference>
<accession>A0A819FV19</accession>
<evidence type="ECO:0000313" key="2">
    <source>
        <dbReference type="EMBL" id="CAF3874893.1"/>
    </source>
</evidence>
<proteinExistence type="predicted"/>
<organism evidence="2 3">
    <name type="scientific">Adineta steineri</name>
    <dbReference type="NCBI Taxonomy" id="433720"/>
    <lineage>
        <taxon>Eukaryota</taxon>
        <taxon>Metazoa</taxon>
        <taxon>Spiralia</taxon>
        <taxon>Gnathifera</taxon>
        <taxon>Rotifera</taxon>
        <taxon>Eurotatoria</taxon>
        <taxon>Bdelloidea</taxon>
        <taxon>Adinetida</taxon>
        <taxon>Adinetidae</taxon>
        <taxon>Adineta</taxon>
    </lineage>
</organism>
<evidence type="ECO:0000313" key="3">
    <source>
        <dbReference type="Proteomes" id="UP000663868"/>
    </source>
</evidence>
<dbReference type="Proteomes" id="UP000663868">
    <property type="component" value="Unassembled WGS sequence"/>
</dbReference>
<comment type="caution">
    <text evidence="2">The sequence shown here is derived from an EMBL/GenBank/DDBJ whole genome shotgun (WGS) entry which is preliminary data.</text>
</comment>
<gene>
    <name evidence="1" type="ORF">IZO911_LOCUS13886</name>
    <name evidence="2" type="ORF">KXQ929_LOCUS21426</name>
</gene>
<reference evidence="2" key="1">
    <citation type="submission" date="2021-02" db="EMBL/GenBank/DDBJ databases">
        <authorList>
            <person name="Nowell W R."/>
        </authorList>
    </citation>
    <scope>NUCLEOTIDE SEQUENCE</scope>
</reference>
<name>A0A819FV19_9BILA</name>
<protein>
    <submittedName>
        <fullName evidence="2">Uncharacterized protein</fullName>
    </submittedName>
</protein>
<dbReference type="AlphaFoldDB" id="A0A819FV19"/>
<dbReference type="Proteomes" id="UP000663860">
    <property type="component" value="Unassembled WGS sequence"/>
</dbReference>
<evidence type="ECO:0000313" key="1">
    <source>
        <dbReference type="EMBL" id="CAF0931302.1"/>
    </source>
</evidence>